<reference evidence="2" key="1">
    <citation type="submission" date="2006-09" db="EMBL/GenBank/DDBJ databases">
        <title>Complete sequence of Rhodopseudomonas palustris BisA53.</title>
        <authorList>
            <consortium name="US DOE Joint Genome Institute"/>
            <person name="Copeland A."/>
            <person name="Lucas S."/>
            <person name="Lapidus A."/>
            <person name="Barry K."/>
            <person name="Detter J.C."/>
            <person name="Glavina del Rio T."/>
            <person name="Hammon N."/>
            <person name="Israni S."/>
            <person name="Dalin E."/>
            <person name="Tice H."/>
            <person name="Pitluck S."/>
            <person name="Chain P."/>
            <person name="Malfatti S."/>
            <person name="Shin M."/>
            <person name="Vergez L."/>
            <person name="Schmutz J."/>
            <person name="Larimer F."/>
            <person name="Land M."/>
            <person name="Hauser L."/>
            <person name="Pelletier D.A."/>
            <person name="Kyrpides N."/>
            <person name="Kim E."/>
            <person name="Harwood C.S."/>
            <person name="Oda Y."/>
            <person name="Richardson P."/>
        </authorList>
    </citation>
    <scope>NUCLEOTIDE SEQUENCE [LARGE SCALE GENOMIC DNA]</scope>
    <source>
        <strain evidence="2">BisA53</strain>
    </source>
</reference>
<gene>
    <name evidence="2" type="ordered locus">RPE_2579</name>
</gene>
<dbReference type="KEGG" id="rpe:RPE_2579"/>
<name>Q07NG7_RHOP5</name>
<evidence type="ECO:0000313" key="2">
    <source>
        <dbReference type="EMBL" id="ABJ06517.1"/>
    </source>
</evidence>
<protein>
    <submittedName>
        <fullName evidence="2">Uncharacterized protein</fullName>
    </submittedName>
</protein>
<sequence>MGARGARLQAPSYQSGSRSCDARVCDWVQFSLLKLRHAMKVRVEQENVMNSSNRRLRDHTRKLHQNERRQILAALLWLIDKDDDAISSDVENDAPVSTKQPITLKRLQ</sequence>
<accession>Q07NG7</accession>
<organism evidence="2">
    <name type="scientific">Rhodopseudomonas palustris (strain BisA53)</name>
    <dbReference type="NCBI Taxonomy" id="316055"/>
    <lineage>
        <taxon>Bacteria</taxon>
        <taxon>Pseudomonadati</taxon>
        <taxon>Pseudomonadota</taxon>
        <taxon>Alphaproteobacteria</taxon>
        <taxon>Hyphomicrobiales</taxon>
        <taxon>Nitrobacteraceae</taxon>
        <taxon>Rhodopseudomonas</taxon>
    </lineage>
</organism>
<dbReference type="HOGENOM" id="CLU_2194912_0_0_5"/>
<feature type="region of interest" description="Disordered" evidence="1">
    <location>
        <begin position="87"/>
        <end position="108"/>
    </location>
</feature>
<evidence type="ECO:0000256" key="1">
    <source>
        <dbReference type="SAM" id="MobiDB-lite"/>
    </source>
</evidence>
<dbReference type="AlphaFoldDB" id="Q07NG7"/>
<dbReference type="EMBL" id="CP000463">
    <property type="protein sequence ID" value="ABJ06517.1"/>
    <property type="molecule type" value="Genomic_DNA"/>
</dbReference>
<proteinExistence type="predicted"/>